<evidence type="ECO:0000313" key="1">
    <source>
        <dbReference type="EMBL" id="GAA5227045.1"/>
    </source>
</evidence>
<reference evidence="2" key="1">
    <citation type="journal article" date="2019" name="Int. J. Syst. Evol. Microbiol.">
        <title>The Global Catalogue of Microorganisms (GCM) 10K type strain sequencing project: providing services to taxonomists for standard genome sequencing and annotation.</title>
        <authorList>
            <consortium name="The Broad Institute Genomics Platform"/>
            <consortium name="The Broad Institute Genome Sequencing Center for Infectious Disease"/>
            <person name="Wu L."/>
            <person name="Ma J."/>
        </authorList>
    </citation>
    <scope>NUCLEOTIDE SEQUENCE [LARGE SCALE GENOMIC DNA]</scope>
    <source>
        <strain evidence="2">JCM 18952</strain>
    </source>
</reference>
<dbReference type="Proteomes" id="UP001501257">
    <property type="component" value="Unassembled WGS sequence"/>
</dbReference>
<gene>
    <name evidence="1" type="ORF">GCM10025778_15780</name>
</gene>
<sequence length="133" mass="15467">MVSMRKTISPVILYESWSEDPDDDEYLCERIFWNDAFGAEGSTWATVYELTVRETSLGTLSEEIANIFYVRVCSPSFVDSDHRFRGRWRVEIDGVNDEEVSRKIVEYVEGTRGVFLFKSPVEVLATELYCEER</sequence>
<dbReference type="EMBL" id="BAABLK010000026">
    <property type="protein sequence ID" value="GAA5227045.1"/>
    <property type="molecule type" value="Genomic_DNA"/>
</dbReference>
<protein>
    <submittedName>
        <fullName evidence="1">Uncharacterized protein</fullName>
    </submittedName>
</protein>
<organism evidence="1 2">
    <name type="scientific">Paeniglutamicibacter antarcticus</name>
    <dbReference type="NCBI Taxonomy" id="494023"/>
    <lineage>
        <taxon>Bacteria</taxon>
        <taxon>Bacillati</taxon>
        <taxon>Actinomycetota</taxon>
        <taxon>Actinomycetes</taxon>
        <taxon>Micrococcales</taxon>
        <taxon>Micrococcaceae</taxon>
        <taxon>Paeniglutamicibacter</taxon>
    </lineage>
</organism>
<keyword evidence="2" id="KW-1185">Reference proteome</keyword>
<comment type="caution">
    <text evidence="1">The sequence shown here is derived from an EMBL/GenBank/DDBJ whole genome shotgun (WGS) entry which is preliminary data.</text>
</comment>
<proteinExistence type="predicted"/>
<evidence type="ECO:0000313" key="2">
    <source>
        <dbReference type="Proteomes" id="UP001501257"/>
    </source>
</evidence>
<accession>A0ABP9TNM5</accession>
<name>A0ABP9TNM5_9MICC</name>